<accession>A0A2W4WPV0</accession>
<evidence type="ECO:0000313" key="2">
    <source>
        <dbReference type="Proteomes" id="UP000249794"/>
    </source>
</evidence>
<reference evidence="1 2" key="2">
    <citation type="submission" date="2018-06" db="EMBL/GenBank/DDBJ databases">
        <title>Metagenomic assembly of (sub)arctic Cyanobacteria and their associated microbiome from non-axenic cultures.</title>
        <authorList>
            <person name="Baurain D."/>
        </authorList>
    </citation>
    <scope>NUCLEOTIDE SEQUENCE [LARGE SCALE GENOMIC DNA]</scope>
    <source>
        <strain evidence="1">ULC027bin1</strain>
    </source>
</reference>
<proteinExistence type="predicted"/>
<evidence type="ECO:0000313" key="1">
    <source>
        <dbReference type="EMBL" id="PZO46956.1"/>
    </source>
</evidence>
<gene>
    <name evidence="1" type="ORF">DCF15_19645</name>
</gene>
<comment type="caution">
    <text evidence="1">The sequence shown here is derived from an EMBL/GenBank/DDBJ whole genome shotgun (WGS) entry which is preliminary data.</text>
</comment>
<protein>
    <submittedName>
        <fullName evidence="1">Uncharacterized protein</fullName>
    </submittedName>
</protein>
<dbReference type="STRING" id="1850361.GCA_001650195_02855"/>
<dbReference type="Proteomes" id="UP000249794">
    <property type="component" value="Unassembled WGS sequence"/>
</dbReference>
<dbReference type="EMBL" id="QBMP01000290">
    <property type="protein sequence ID" value="PZO46956.1"/>
    <property type="molecule type" value="Genomic_DNA"/>
</dbReference>
<reference evidence="2" key="1">
    <citation type="submission" date="2018-04" db="EMBL/GenBank/DDBJ databases">
        <authorList>
            <person name="Cornet L."/>
        </authorList>
    </citation>
    <scope>NUCLEOTIDE SEQUENCE [LARGE SCALE GENOMIC DNA]</scope>
</reference>
<organism evidence="1 2">
    <name type="scientific">Phormidesmis priestleyi</name>
    <dbReference type="NCBI Taxonomy" id="268141"/>
    <lineage>
        <taxon>Bacteria</taxon>
        <taxon>Bacillati</taxon>
        <taxon>Cyanobacteriota</taxon>
        <taxon>Cyanophyceae</taxon>
        <taxon>Leptolyngbyales</taxon>
        <taxon>Leptolyngbyaceae</taxon>
        <taxon>Phormidesmis</taxon>
    </lineage>
</organism>
<sequence length="111" mass="12075">MSAQLLSVEGSHVKIVVSIELSRSMLTSEEAIQESLNESGCLATEAALQYLDTDGSAIEIAGEVMRTKGQQPKAYQTPYGEVVVERHVYQRSGGGKTYCPLEREAKIMVVP</sequence>
<name>A0A2W4WPV0_9CYAN</name>
<dbReference type="AlphaFoldDB" id="A0A2W4WPV0"/>